<evidence type="ECO:0000313" key="8">
    <source>
        <dbReference type="Proteomes" id="UP000236394"/>
    </source>
</evidence>
<reference evidence="8" key="1">
    <citation type="submission" date="2017-04" db="EMBL/GenBank/DDBJ databases">
        <authorList>
            <person name="Bumgarner R.E."/>
            <person name="Fredricks D.N."/>
            <person name="Srinivasan S."/>
        </authorList>
    </citation>
    <scope>NUCLEOTIDE SEQUENCE [LARGE SCALE GENOMIC DNA]</scope>
    <source>
        <strain evidence="8">KA00405</strain>
    </source>
</reference>
<name>A0A2J8B285_9FIRM</name>
<evidence type="ECO:0000256" key="5">
    <source>
        <dbReference type="ARBA" id="ARBA00023136"/>
    </source>
</evidence>
<dbReference type="PANTHER" id="PTHR43370:SF1">
    <property type="entry name" value="GUANOSINE ABC TRANSPORTER PERMEASE PROTEIN NUPQ"/>
    <property type="match status" value="1"/>
</dbReference>
<comment type="caution">
    <text evidence="7">The sequence shown here is derived from an EMBL/GenBank/DDBJ whole genome shotgun (WGS) entry which is preliminary data.</text>
</comment>
<keyword evidence="2" id="KW-1003">Cell membrane</keyword>
<organism evidence="7 8">
    <name type="scientific">Mageeibacillus indolicus</name>
    <dbReference type="NCBI Taxonomy" id="884684"/>
    <lineage>
        <taxon>Bacteria</taxon>
        <taxon>Bacillati</taxon>
        <taxon>Bacillota</taxon>
        <taxon>Clostridia</taxon>
        <taxon>Eubacteriales</taxon>
        <taxon>Oscillospiraceae</taxon>
        <taxon>Mageeibacillus</taxon>
    </lineage>
</organism>
<dbReference type="GO" id="GO:0022857">
    <property type="term" value="F:transmembrane transporter activity"/>
    <property type="evidence" value="ECO:0007669"/>
    <property type="project" value="InterPro"/>
</dbReference>
<dbReference type="InterPro" id="IPR001851">
    <property type="entry name" value="ABC_transp_permease"/>
</dbReference>
<gene>
    <name evidence="7" type="ORF">B7R76_04715</name>
</gene>
<keyword evidence="4 6" id="KW-1133">Transmembrane helix</keyword>
<feature type="transmembrane region" description="Helical" evidence="6">
    <location>
        <begin position="208"/>
        <end position="231"/>
    </location>
</feature>
<dbReference type="EMBL" id="NBZD01000002">
    <property type="protein sequence ID" value="PNH18861.1"/>
    <property type="molecule type" value="Genomic_DNA"/>
</dbReference>
<evidence type="ECO:0000313" key="7">
    <source>
        <dbReference type="EMBL" id="PNH18861.1"/>
    </source>
</evidence>
<feature type="transmembrane region" description="Helical" evidence="6">
    <location>
        <begin position="41"/>
        <end position="61"/>
    </location>
</feature>
<evidence type="ECO:0000256" key="1">
    <source>
        <dbReference type="ARBA" id="ARBA00004651"/>
    </source>
</evidence>
<evidence type="ECO:0000256" key="3">
    <source>
        <dbReference type="ARBA" id="ARBA00022692"/>
    </source>
</evidence>
<evidence type="ECO:0000256" key="6">
    <source>
        <dbReference type="SAM" id="Phobius"/>
    </source>
</evidence>
<feature type="transmembrane region" description="Helical" evidence="6">
    <location>
        <begin position="161"/>
        <end position="178"/>
    </location>
</feature>
<feature type="transmembrane region" description="Helical" evidence="6">
    <location>
        <begin position="100"/>
        <end position="119"/>
    </location>
</feature>
<keyword evidence="5 6" id="KW-0472">Membrane</keyword>
<dbReference type="AlphaFoldDB" id="A0A2J8B285"/>
<dbReference type="GO" id="GO:0005886">
    <property type="term" value="C:plasma membrane"/>
    <property type="evidence" value="ECO:0007669"/>
    <property type="project" value="UniProtKB-SubCell"/>
</dbReference>
<feature type="transmembrane region" description="Helical" evidence="6">
    <location>
        <begin position="13"/>
        <end position="34"/>
    </location>
</feature>
<protein>
    <submittedName>
        <fullName evidence="7">ABC transporter permease</fullName>
    </submittedName>
</protein>
<dbReference type="CDD" id="cd06580">
    <property type="entry name" value="TM_PBP1_transp_TpRbsC_like"/>
    <property type="match status" value="1"/>
</dbReference>
<keyword evidence="3 6" id="KW-0812">Transmembrane</keyword>
<accession>A0A2J8B285</accession>
<dbReference type="OMA" id="PYQLFLM"/>
<evidence type="ECO:0000256" key="4">
    <source>
        <dbReference type="ARBA" id="ARBA00022989"/>
    </source>
</evidence>
<dbReference type="RefSeq" id="WP_012994012.1">
    <property type="nucleotide sequence ID" value="NZ_NBZD01000002.1"/>
</dbReference>
<feature type="transmembrane region" description="Helical" evidence="6">
    <location>
        <begin position="67"/>
        <end position="88"/>
    </location>
</feature>
<dbReference type="PANTHER" id="PTHR43370">
    <property type="entry name" value="SUGAR ABC TRANSPORTER INTEGRAL MEMBRANE PROTEIN-RELATED"/>
    <property type="match status" value="1"/>
</dbReference>
<proteinExistence type="predicted"/>
<feature type="transmembrane region" description="Helical" evidence="6">
    <location>
        <begin position="285"/>
        <end position="303"/>
    </location>
</feature>
<evidence type="ECO:0000256" key="2">
    <source>
        <dbReference type="ARBA" id="ARBA00022475"/>
    </source>
</evidence>
<sequence>MWDMLSMIFTTDLFFSVLRITAPILLATLAALICEKAGISNIGLEGTMMIAALAGSLGAYYSGSWLVGLILAIVAGMLVSAVMGFFAFNLKTDIILTGTAINMLGSGGTLFLIKVITGWTEGQQYASTNGMINQGLQIPTINIPLLKDIPYLGEIFSGHSLLTYVTFILVFLVWVMLYKTPLGLNIRSVGENPNAASSVGISITRIHYVAIILAGALAGMGGAFMSMYYAIGWSLDMVAGRGFIALAACAMGNNEPVGGMFASLIFGFAQAVGIKFSAVGVDSNLVSPIPYIVTILGLVIFAVKSIRKAKRKQAANALEDKGNVASGKEATDK</sequence>
<dbReference type="Proteomes" id="UP000236394">
    <property type="component" value="Unassembled WGS sequence"/>
</dbReference>
<comment type="subcellular location">
    <subcellularLocation>
        <location evidence="1">Cell membrane</location>
        <topology evidence="1">Multi-pass membrane protein</topology>
    </subcellularLocation>
</comment>
<dbReference type="Pfam" id="PF02653">
    <property type="entry name" value="BPD_transp_2"/>
    <property type="match status" value="1"/>
</dbReference>